<protein>
    <submittedName>
        <fullName evidence="2">Uncharacterized protein</fullName>
    </submittedName>
</protein>
<evidence type="ECO:0000313" key="2">
    <source>
        <dbReference type="EMBL" id="EMC93088.1"/>
    </source>
</evidence>
<feature type="compositionally biased region" description="Polar residues" evidence="1">
    <location>
        <begin position="170"/>
        <end position="187"/>
    </location>
</feature>
<sequence length="194" mass="21485">MNPNERSSITNPGPESGPTPIPEDLSAVLTRVNNYNNQMWNVQIPAQQKYHAAFLLLREAQTIQQPDRPPLLSSCIVAAKQALEALRERRQREQQVNQQQQQHLREDQGQQQGQQQQQQAGLIPEVALRSPQPHTDHIPHGLPLPPGLAPSTGKLCRDAAVEGFAVEPQQHGSVDSSDSSDNLQQHSYDPAVRG</sequence>
<gene>
    <name evidence="2" type="ORF">BAUCODRAFT_273361</name>
</gene>
<accession>M2MNR4</accession>
<evidence type="ECO:0000313" key="3">
    <source>
        <dbReference type="Proteomes" id="UP000011761"/>
    </source>
</evidence>
<dbReference type="KEGG" id="bcom:BAUCODRAFT_273361"/>
<dbReference type="HOGENOM" id="CLU_1402189_0_0_1"/>
<dbReference type="AlphaFoldDB" id="M2MNR4"/>
<feature type="compositionally biased region" description="Low complexity" evidence="1">
    <location>
        <begin position="109"/>
        <end position="121"/>
    </location>
</feature>
<feature type="region of interest" description="Disordered" evidence="1">
    <location>
        <begin position="89"/>
        <end position="194"/>
    </location>
</feature>
<evidence type="ECO:0000256" key="1">
    <source>
        <dbReference type="SAM" id="MobiDB-lite"/>
    </source>
</evidence>
<feature type="compositionally biased region" description="Polar residues" evidence="1">
    <location>
        <begin position="1"/>
        <end position="13"/>
    </location>
</feature>
<name>M2MNR4_BAUPA</name>
<keyword evidence="3" id="KW-1185">Reference proteome</keyword>
<dbReference type="EMBL" id="KB445561">
    <property type="protein sequence ID" value="EMC93088.1"/>
    <property type="molecule type" value="Genomic_DNA"/>
</dbReference>
<organism evidence="2 3">
    <name type="scientific">Baudoinia panamericana (strain UAMH 10762)</name>
    <name type="common">Angels' share fungus</name>
    <name type="synonym">Baudoinia compniacensis (strain UAMH 10762)</name>
    <dbReference type="NCBI Taxonomy" id="717646"/>
    <lineage>
        <taxon>Eukaryota</taxon>
        <taxon>Fungi</taxon>
        <taxon>Dikarya</taxon>
        <taxon>Ascomycota</taxon>
        <taxon>Pezizomycotina</taxon>
        <taxon>Dothideomycetes</taxon>
        <taxon>Dothideomycetidae</taxon>
        <taxon>Mycosphaerellales</taxon>
        <taxon>Teratosphaeriaceae</taxon>
        <taxon>Baudoinia</taxon>
    </lineage>
</organism>
<dbReference type="Proteomes" id="UP000011761">
    <property type="component" value="Unassembled WGS sequence"/>
</dbReference>
<dbReference type="RefSeq" id="XP_007680281.1">
    <property type="nucleotide sequence ID" value="XM_007682091.1"/>
</dbReference>
<dbReference type="GeneID" id="19110553"/>
<reference evidence="2 3" key="1">
    <citation type="journal article" date="2012" name="PLoS Pathog.">
        <title>Diverse lifestyles and strategies of plant pathogenesis encoded in the genomes of eighteen Dothideomycetes fungi.</title>
        <authorList>
            <person name="Ohm R.A."/>
            <person name="Feau N."/>
            <person name="Henrissat B."/>
            <person name="Schoch C.L."/>
            <person name="Horwitz B.A."/>
            <person name="Barry K.W."/>
            <person name="Condon B.J."/>
            <person name="Copeland A.C."/>
            <person name="Dhillon B."/>
            <person name="Glaser F."/>
            <person name="Hesse C.N."/>
            <person name="Kosti I."/>
            <person name="LaButti K."/>
            <person name="Lindquist E.A."/>
            <person name="Lucas S."/>
            <person name="Salamov A.A."/>
            <person name="Bradshaw R.E."/>
            <person name="Ciuffetti L."/>
            <person name="Hamelin R.C."/>
            <person name="Kema G.H.J."/>
            <person name="Lawrence C."/>
            <person name="Scott J.A."/>
            <person name="Spatafora J.W."/>
            <person name="Turgeon B.G."/>
            <person name="de Wit P.J.G.M."/>
            <person name="Zhong S."/>
            <person name="Goodwin S.B."/>
            <person name="Grigoriev I.V."/>
        </authorList>
    </citation>
    <scope>NUCLEOTIDE SEQUENCE [LARGE SCALE GENOMIC DNA]</scope>
    <source>
        <strain evidence="2 3">UAMH 10762</strain>
    </source>
</reference>
<proteinExistence type="predicted"/>
<feature type="region of interest" description="Disordered" evidence="1">
    <location>
        <begin position="1"/>
        <end position="23"/>
    </location>
</feature>